<proteinExistence type="predicted"/>
<dbReference type="STRING" id="582851.GCA_900162665_04050"/>
<evidence type="ECO:0000256" key="1">
    <source>
        <dbReference type="SAM" id="Phobius"/>
    </source>
</evidence>
<keyword evidence="3" id="KW-1185">Reference proteome</keyword>
<dbReference type="EMBL" id="BJYM01000010">
    <property type="protein sequence ID" value="GEN87827.1"/>
    <property type="molecule type" value="Genomic_DNA"/>
</dbReference>
<name>A0A511ZK48_9BACI</name>
<keyword evidence="1" id="KW-0812">Transmembrane</keyword>
<feature type="transmembrane region" description="Helical" evidence="1">
    <location>
        <begin position="12"/>
        <end position="41"/>
    </location>
</feature>
<comment type="caution">
    <text evidence="2">The sequence shown here is derived from an EMBL/GenBank/DDBJ whole genome shotgun (WGS) entry which is preliminary data.</text>
</comment>
<feature type="transmembrane region" description="Helical" evidence="1">
    <location>
        <begin position="53"/>
        <end position="70"/>
    </location>
</feature>
<reference evidence="2 3" key="1">
    <citation type="submission" date="2019-07" db="EMBL/GenBank/DDBJ databases">
        <title>Whole genome shotgun sequence of Oceanobacillus sojae NBRC 105379.</title>
        <authorList>
            <person name="Hosoyama A."/>
            <person name="Uohara A."/>
            <person name="Ohji S."/>
            <person name="Ichikawa N."/>
        </authorList>
    </citation>
    <scope>NUCLEOTIDE SEQUENCE [LARGE SCALE GENOMIC DNA]</scope>
    <source>
        <strain evidence="2 3">NBRC 105379</strain>
    </source>
</reference>
<dbReference type="Proteomes" id="UP000321558">
    <property type="component" value="Unassembled WGS sequence"/>
</dbReference>
<evidence type="ECO:0000313" key="3">
    <source>
        <dbReference type="Proteomes" id="UP000321558"/>
    </source>
</evidence>
<accession>A0A511ZK48</accession>
<keyword evidence="1" id="KW-1133">Transmembrane helix</keyword>
<dbReference type="RefSeq" id="WP_147210783.1">
    <property type="nucleotide sequence ID" value="NZ_BJYM01000010.1"/>
</dbReference>
<sequence length="71" mass="8161">MNRKENILIGILFVISGILITFFLNTFTMITALLIIVATAVYDIYKKPTFPKILFYIIVFGAFSAYIIFFI</sequence>
<organism evidence="2 3">
    <name type="scientific">Oceanobacillus sojae</name>
    <dbReference type="NCBI Taxonomy" id="582851"/>
    <lineage>
        <taxon>Bacteria</taxon>
        <taxon>Bacillati</taxon>
        <taxon>Bacillota</taxon>
        <taxon>Bacilli</taxon>
        <taxon>Bacillales</taxon>
        <taxon>Bacillaceae</taxon>
        <taxon>Oceanobacillus</taxon>
    </lineage>
</organism>
<protein>
    <submittedName>
        <fullName evidence="2">Uncharacterized protein</fullName>
    </submittedName>
</protein>
<dbReference type="OrthoDB" id="2721101at2"/>
<keyword evidence="1" id="KW-0472">Membrane</keyword>
<evidence type="ECO:0000313" key="2">
    <source>
        <dbReference type="EMBL" id="GEN87827.1"/>
    </source>
</evidence>
<gene>
    <name evidence="2" type="ORF">OSO01_25660</name>
</gene>
<dbReference type="AlphaFoldDB" id="A0A511ZK48"/>